<protein>
    <recommendedName>
        <fullName evidence="8">Glutamate-1-semialdehyde 2,1-aminomutase</fullName>
        <shortName evidence="8">GSA</shortName>
        <ecNumber evidence="8">5.4.3.8</ecNumber>
    </recommendedName>
    <alternativeName>
        <fullName evidence="8">Glutamate-1-semialdehyde aminotransferase</fullName>
        <shortName evidence="8">GSA-AT</shortName>
    </alternativeName>
</protein>
<accession>A0A4Z1DYH0</accession>
<evidence type="ECO:0000256" key="2">
    <source>
        <dbReference type="ARBA" id="ARBA00001933"/>
    </source>
</evidence>
<keyword evidence="5 8" id="KW-0663">Pyridoxal phosphate</keyword>
<dbReference type="NCBIfam" id="NF000818">
    <property type="entry name" value="PRK00062.1"/>
    <property type="match status" value="1"/>
</dbReference>
<keyword evidence="10" id="KW-0032">Aminotransferase</keyword>
<evidence type="ECO:0000313" key="11">
    <source>
        <dbReference type="Proteomes" id="UP000297318"/>
    </source>
</evidence>
<dbReference type="InterPro" id="IPR015424">
    <property type="entry name" value="PyrdxlP-dep_Trfase"/>
</dbReference>
<dbReference type="InterPro" id="IPR005814">
    <property type="entry name" value="Aminotrans_3"/>
</dbReference>
<evidence type="ECO:0000256" key="5">
    <source>
        <dbReference type="ARBA" id="ARBA00022898"/>
    </source>
</evidence>
<dbReference type="GO" id="GO:0030170">
    <property type="term" value="F:pyridoxal phosphate binding"/>
    <property type="evidence" value="ECO:0007669"/>
    <property type="project" value="InterPro"/>
</dbReference>
<dbReference type="PANTHER" id="PTHR43713">
    <property type="entry name" value="GLUTAMATE-1-SEMIALDEHYDE 2,1-AMINOMUTASE"/>
    <property type="match status" value="1"/>
</dbReference>
<name>A0A4Z1DYH0_9MICO</name>
<keyword evidence="6 8" id="KW-0413">Isomerase</keyword>
<dbReference type="Proteomes" id="UP000297318">
    <property type="component" value="Unassembled WGS sequence"/>
</dbReference>
<feature type="region of interest" description="Disordered" evidence="9">
    <location>
        <begin position="1"/>
        <end position="24"/>
    </location>
</feature>
<evidence type="ECO:0000256" key="9">
    <source>
        <dbReference type="SAM" id="MobiDB-lite"/>
    </source>
</evidence>
<feature type="compositionally biased region" description="Polar residues" evidence="9">
    <location>
        <begin position="1"/>
        <end position="20"/>
    </location>
</feature>
<dbReference type="HAMAP" id="MF_00375">
    <property type="entry name" value="HemL_aminotrans_3"/>
    <property type="match status" value="1"/>
</dbReference>
<evidence type="ECO:0000256" key="7">
    <source>
        <dbReference type="ARBA" id="ARBA00023244"/>
    </source>
</evidence>
<evidence type="ECO:0000256" key="1">
    <source>
        <dbReference type="ARBA" id="ARBA00001579"/>
    </source>
</evidence>
<keyword evidence="11" id="KW-1185">Reference proteome</keyword>
<dbReference type="Pfam" id="PF00202">
    <property type="entry name" value="Aminotran_3"/>
    <property type="match status" value="1"/>
</dbReference>
<dbReference type="InterPro" id="IPR015422">
    <property type="entry name" value="PyrdxlP-dep_Trfase_small"/>
</dbReference>
<dbReference type="Gene3D" id="3.40.640.10">
    <property type="entry name" value="Type I PLP-dependent aspartate aminotransferase-like (Major domain)"/>
    <property type="match status" value="1"/>
</dbReference>
<sequence length="469" mass="47842">MAALTDPSSNPGTTPATTNEAEFDASRAVIPGGVNSPVRAYGSVGGTPRFYASASGPHVTDVTGRRYVDLVCSWGPALLGHAHPEVVAAVQEAATRGLSFGAPTHGETELAETVLSRLEVDGRRAIERLRLVSTGTEATMTAIRLARGATDRPLIIKFAGHYHGHSDGLLAEAGSGVATQGLPGSAGIPADVAAQTLVLPYNDLDAIDAAFAAHPGRIAAIITEAAGANAGVLRPDPGLNAALAARAHAHGALLILDEVLTGFRVGPAGWWGREAAGLEGGPSGGSTGSTWTPDLVAFGKVIGGGMPLAAIGGRRDVMELLAPLGPVYQAGTLSGNPLAVAAGLATLRLADEAVYRRVDEASAAVSDGVAAAFSELGHPVTISRAGSLFSLAFRDGAVRDYDDAKAQEGWRYRAFFASMLGQGVALPPSVYEAWFLSAAHDEAAVDQILAALPVAARAAVEATPPPHHP</sequence>
<dbReference type="RefSeq" id="WP_135850217.1">
    <property type="nucleotide sequence ID" value="NZ_RHPJ01000003.1"/>
</dbReference>
<dbReference type="AlphaFoldDB" id="A0A4Z1DYH0"/>
<keyword evidence="10" id="KW-0808">Transferase</keyword>
<dbReference type="PANTHER" id="PTHR43713:SF3">
    <property type="entry name" value="GLUTAMATE-1-SEMIALDEHYDE 2,1-AMINOMUTASE 1, CHLOROPLASTIC-RELATED"/>
    <property type="match status" value="1"/>
</dbReference>
<gene>
    <name evidence="8" type="primary">hemL</name>
    <name evidence="10" type="ORF">SERN_2237</name>
</gene>
<dbReference type="GO" id="GO:0006782">
    <property type="term" value="P:protoporphyrinogen IX biosynthetic process"/>
    <property type="evidence" value="ECO:0007669"/>
    <property type="project" value="UniProtKB-UniRule"/>
</dbReference>
<dbReference type="InterPro" id="IPR004639">
    <property type="entry name" value="4pyrrol_synth_GluAld_NH2Trfase"/>
</dbReference>
<reference evidence="10 11" key="1">
    <citation type="submission" date="2018-11" db="EMBL/GenBank/DDBJ databases">
        <title>Complete genome sequencing of the Actinobacteria Serinibacter sp. K3-2.</title>
        <authorList>
            <person name="Rakitin A.L."/>
            <person name="Beletsky A.V."/>
            <person name="Mardanov A.V."/>
            <person name="Ravin N.V."/>
            <person name="Gromova A.S."/>
            <person name="Filippova S.N."/>
            <person name="Gal'Chenko V.F."/>
        </authorList>
    </citation>
    <scope>NUCLEOTIDE SEQUENCE [LARGE SCALE GENOMIC DNA]</scope>
    <source>
        <strain evidence="10 11">K3-2</strain>
    </source>
</reference>
<comment type="caution">
    <text evidence="10">The sequence shown here is derived from an EMBL/GenBank/DDBJ whole genome shotgun (WGS) entry which is preliminary data.</text>
</comment>
<dbReference type="GO" id="GO:0005737">
    <property type="term" value="C:cytoplasm"/>
    <property type="evidence" value="ECO:0007669"/>
    <property type="project" value="UniProtKB-SubCell"/>
</dbReference>
<evidence type="ECO:0000256" key="3">
    <source>
        <dbReference type="ARBA" id="ARBA00004819"/>
    </source>
</evidence>
<dbReference type="InterPro" id="IPR015421">
    <property type="entry name" value="PyrdxlP-dep_Trfase_major"/>
</dbReference>
<comment type="pathway">
    <text evidence="3">Porphyrin-containing compound metabolism; protoporphyrin-IX biosynthesis; 5-aminolevulinate from L-glutamyl-tRNA(Glu): step 2/2.</text>
</comment>
<proteinExistence type="inferred from homology"/>
<evidence type="ECO:0000256" key="6">
    <source>
        <dbReference type="ARBA" id="ARBA00023235"/>
    </source>
</evidence>
<dbReference type="EC" id="5.4.3.8" evidence="8"/>
<comment type="cofactor">
    <cofactor evidence="2 8">
        <name>pyridoxal 5'-phosphate</name>
        <dbReference type="ChEBI" id="CHEBI:597326"/>
    </cofactor>
</comment>
<comment type="catalytic activity">
    <reaction evidence="1 8">
        <text>(S)-4-amino-5-oxopentanoate = 5-aminolevulinate</text>
        <dbReference type="Rhea" id="RHEA:14265"/>
        <dbReference type="ChEBI" id="CHEBI:57501"/>
        <dbReference type="ChEBI" id="CHEBI:356416"/>
        <dbReference type="EC" id="5.4.3.8"/>
    </reaction>
</comment>
<evidence type="ECO:0000256" key="4">
    <source>
        <dbReference type="ARBA" id="ARBA00008981"/>
    </source>
</evidence>
<keyword evidence="7 8" id="KW-0627">Porphyrin biosynthesis</keyword>
<evidence type="ECO:0000313" key="10">
    <source>
        <dbReference type="EMBL" id="TGO04644.1"/>
    </source>
</evidence>
<dbReference type="FunFam" id="3.40.640.10:FF:000021">
    <property type="entry name" value="Glutamate-1-semialdehyde 2,1-aminomutase"/>
    <property type="match status" value="1"/>
</dbReference>
<evidence type="ECO:0000256" key="8">
    <source>
        <dbReference type="HAMAP-Rule" id="MF_00375"/>
    </source>
</evidence>
<dbReference type="CDD" id="cd00610">
    <property type="entry name" value="OAT_like"/>
    <property type="match status" value="1"/>
</dbReference>
<organism evidence="10 11">
    <name type="scientific">Serinibacter arcticus</name>
    <dbReference type="NCBI Taxonomy" id="1655435"/>
    <lineage>
        <taxon>Bacteria</taxon>
        <taxon>Bacillati</taxon>
        <taxon>Actinomycetota</taxon>
        <taxon>Actinomycetes</taxon>
        <taxon>Micrococcales</taxon>
        <taxon>Beutenbergiaceae</taxon>
        <taxon>Serinibacter</taxon>
    </lineage>
</organism>
<keyword evidence="8" id="KW-0963">Cytoplasm</keyword>
<dbReference type="Gene3D" id="3.90.1150.10">
    <property type="entry name" value="Aspartate Aminotransferase, domain 1"/>
    <property type="match status" value="1"/>
</dbReference>
<dbReference type="EMBL" id="RHPJ01000003">
    <property type="protein sequence ID" value="TGO04644.1"/>
    <property type="molecule type" value="Genomic_DNA"/>
</dbReference>
<feature type="modified residue" description="N6-(pyridoxal phosphate)lysine" evidence="8">
    <location>
        <position position="300"/>
    </location>
</feature>
<comment type="similarity">
    <text evidence="4 8">Belongs to the class-III pyridoxal-phosphate-dependent aminotransferase family. HemL subfamily.</text>
</comment>
<comment type="subunit">
    <text evidence="8">Homodimer.</text>
</comment>
<comment type="subcellular location">
    <subcellularLocation>
        <location evidence="8">Cytoplasm</location>
    </subcellularLocation>
</comment>
<dbReference type="SUPFAM" id="SSF53383">
    <property type="entry name" value="PLP-dependent transferases"/>
    <property type="match status" value="1"/>
</dbReference>
<dbReference type="UniPathway" id="UPA00251">
    <property type="reaction ID" value="UER00317"/>
</dbReference>
<dbReference type="OrthoDB" id="9801052at2"/>
<dbReference type="GO" id="GO:0042286">
    <property type="term" value="F:glutamate-1-semialdehyde 2,1-aminomutase activity"/>
    <property type="evidence" value="ECO:0007669"/>
    <property type="project" value="UniProtKB-UniRule"/>
</dbReference>
<dbReference type="GO" id="GO:0008483">
    <property type="term" value="F:transaminase activity"/>
    <property type="evidence" value="ECO:0007669"/>
    <property type="project" value="UniProtKB-KW"/>
</dbReference>